<gene>
    <name evidence="2" type="ORF">HanXRQr2_Chr12g0521591</name>
</gene>
<keyword evidence="3" id="KW-1185">Reference proteome</keyword>
<name>A0A9K3HEN7_HELAN</name>
<protein>
    <submittedName>
        <fullName evidence="2">Uncharacterized protein</fullName>
    </submittedName>
</protein>
<dbReference type="Proteomes" id="UP000215914">
    <property type="component" value="Unassembled WGS sequence"/>
</dbReference>
<evidence type="ECO:0000256" key="1">
    <source>
        <dbReference type="SAM" id="Phobius"/>
    </source>
</evidence>
<evidence type="ECO:0000313" key="3">
    <source>
        <dbReference type="Proteomes" id="UP000215914"/>
    </source>
</evidence>
<proteinExistence type="predicted"/>
<keyword evidence="1" id="KW-0472">Membrane</keyword>
<comment type="caution">
    <text evidence="2">The sequence shown here is derived from an EMBL/GenBank/DDBJ whole genome shotgun (WGS) entry which is preliminary data.</text>
</comment>
<keyword evidence="1" id="KW-0812">Transmembrane</keyword>
<evidence type="ECO:0000313" key="2">
    <source>
        <dbReference type="EMBL" id="KAF5776199.1"/>
    </source>
</evidence>
<keyword evidence="1" id="KW-1133">Transmembrane helix</keyword>
<feature type="transmembrane region" description="Helical" evidence="1">
    <location>
        <begin position="6"/>
        <end position="28"/>
    </location>
</feature>
<reference evidence="2" key="2">
    <citation type="submission" date="2020-06" db="EMBL/GenBank/DDBJ databases">
        <title>Helianthus annuus Genome sequencing and assembly Release 2.</title>
        <authorList>
            <person name="Gouzy J."/>
            <person name="Langlade N."/>
            <person name="Munos S."/>
        </authorList>
    </citation>
    <scope>NUCLEOTIDE SEQUENCE</scope>
    <source>
        <tissue evidence="2">Leaves</tissue>
    </source>
</reference>
<dbReference type="EMBL" id="MNCJ02000327">
    <property type="protein sequence ID" value="KAF5776199.1"/>
    <property type="molecule type" value="Genomic_DNA"/>
</dbReference>
<dbReference type="Gramene" id="mRNA:HanXRQr2_Chr12g0521591">
    <property type="protein sequence ID" value="CDS:HanXRQr2_Chr12g0521591.1"/>
    <property type="gene ID" value="HanXRQr2_Chr12g0521591"/>
</dbReference>
<reference evidence="2" key="1">
    <citation type="journal article" date="2017" name="Nature">
        <title>The sunflower genome provides insights into oil metabolism, flowering and Asterid evolution.</title>
        <authorList>
            <person name="Badouin H."/>
            <person name="Gouzy J."/>
            <person name="Grassa C.J."/>
            <person name="Murat F."/>
            <person name="Staton S.E."/>
            <person name="Cottret L."/>
            <person name="Lelandais-Briere C."/>
            <person name="Owens G.L."/>
            <person name="Carrere S."/>
            <person name="Mayjonade B."/>
            <person name="Legrand L."/>
            <person name="Gill N."/>
            <person name="Kane N.C."/>
            <person name="Bowers J.E."/>
            <person name="Hubner S."/>
            <person name="Bellec A."/>
            <person name="Berard A."/>
            <person name="Berges H."/>
            <person name="Blanchet N."/>
            <person name="Boniface M.C."/>
            <person name="Brunel D."/>
            <person name="Catrice O."/>
            <person name="Chaidir N."/>
            <person name="Claudel C."/>
            <person name="Donnadieu C."/>
            <person name="Faraut T."/>
            <person name="Fievet G."/>
            <person name="Helmstetter N."/>
            <person name="King M."/>
            <person name="Knapp S.J."/>
            <person name="Lai Z."/>
            <person name="Le Paslier M.C."/>
            <person name="Lippi Y."/>
            <person name="Lorenzon L."/>
            <person name="Mandel J.R."/>
            <person name="Marage G."/>
            <person name="Marchand G."/>
            <person name="Marquand E."/>
            <person name="Bret-Mestries E."/>
            <person name="Morien E."/>
            <person name="Nambeesan S."/>
            <person name="Nguyen T."/>
            <person name="Pegot-Espagnet P."/>
            <person name="Pouilly N."/>
            <person name="Raftis F."/>
            <person name="Sallet E."/>
            <person name="Schiex T."/>
            <person name="Thomas J."/>
            <person name="Vandecasteele C."/>
            <person name="Vares D."/>
            <person name="Vear F."/>
            <person name="Vautrin S."/>
            <person name="Crespi M."/>
            <person name="Mangin B."/>
            <person name="Burke J.M."/>
            <person name="Salse J."/>
            <person name="Munos S."/>
            <person name="Vincourt P."/>
            <person name="Rieseberg L.H."/>
            <person name="Langlade N.B."/>
        </authorList>
    </citation>
    <scope>NUCLEOTIDE SEQUENCE</scope>
    <source>
        <tissue evidence="2">Leaves</tissue>
    </source>
</reference>
<dbReference type="AlphaFoldDB" id="A0A9K3HEN7"/>
<accession>A0A9K3HEN7</accession>
<organism evidence="2 3">
    <name type="scientific">Helianthus annuus</name>
    <name type="common">Common sunflower</name>
    <dbReference type="NCBI Taxonomy" id="4232"/>
    <lineage>
        <taxon>Eukaryota</taxon>
        <taxon>Viridiplantae</taxon>
        <taxon>Streptophyta</taxon>
        <taxon>Embryophyta</taxon>
        <taxon>Tracheophyta</taxon>
        <taxon>Spermatophyta</taxon>
        <taxon>Magnoliopsida</taxon>
        <taxon>eudicotyledons</taxon>
        <taxon>Gunneridae</taxon>
        <taxon>Pentapetalae</taxon>
        <taxon>asterids</taxon>
        <taxon>campanulids</taxon>
        <taxon>Asterales</taxon>
        <taxon>Asteraceae</taxon>
        <taxon>Asteroideae</taxon>
        <taxon>Heliantheae alliance</taxon>
        <taxon>Heliantheae</taxon>
        <taxon>Helianthus</taxon>
    </lineage>
</organism>
<sequence length="55" mass="5522">MTVVAPTVVVAVAVAVLVAFGQFFRFVLGGATVFAFFGAAGHGGTPCLGFRFGGK</sequence>